<reference evidence="3" key="1">
    <citation type="journal article" date="2019" name="Int. J. Syst. Evol. Microbiol.">
        <title>The Global Catalogue of Microorganisms (GCM) 10K type strain sequencing project: providing services to taxonomists for standard genome sequencing and annotation.</title>
        <authorList>
            <consortium name="The Broad Institute Genomics Platform"/>
            <consortium name="The Broad Institute Genome Sequencing Center for Infectious Disease"/>
            <person name="Wu L."/>
            <person name="Ma J."/>
        </authorList>
    </citation>
    <scope>NUCLEOTIDE SEQUENCE [LARGE SCALE GENOMIC DNA]</scope>
    <source>
        <strain evidence="3">JCM 18127</strain>
    </source>
</reference>
<organism evidence="2 3">
    <name type="scientific">Nocardioides nanhaiensis</name>
    <dbReference type="NCBI Taxonomy" id="1476871"/>
    <lineage>
        <taxon>Bacteria</taxon>
        <taxon>Bacillati</taxon>
        <taxon>Actinomycetota</taxon>
        <taxon>Actinomycetes</taxon>
        <taxon>Propionibacteriales</taxon>
        <taxon>Nocardioidaceae</taxon>
        <taxon>Nocardioides</taxon>
    </lineage>
</organism>
<dbReference type="InterPro" id="IPR005303">
    <property type="entry name" value="MOCOS_middle"/>
</dbReference>
<protein>
    <submittedName>
        <fullName evidence="2">MOSC domain-containing protein</fullName>
    </submittedName>
</protein>
<gene>
    <name evidence="2" type="ORF">GCM10023226_13470</name>
</gene>
<accession>A0ABP8W2Z8</accession>
<dbReference type="PROSITE" id="PS51340">
    <property type="entry name" value="MOSC"/>
    <property type="match status" value="1"/>
</dbReference>
<name>A0ABP8W2Z8_9ACTN</name>
<evidence type="ECO:0000313" key="2">
    <source>
        <dbReference type="EMBL" id="GAA4677528.1"/>
    </source>
</evidence>
<dbReference type="EMBL" id="BAABIM010000001">
    <property type="protein sequence ID" value="GAA4677528.1"/>
    <property type="molecule type" value="Genomic_DNA"/>
</dbReference>
<dbReference type="PANTHER" id="PTHR14237:SF19">
    <property type="entry name" value="MITOCHONDRIAL AMIDOXIME REDUCING COMPONENT 1"/>
    <property type="match status" value="1"/>
</dbReference>
<dbReference type="SUPFAM" id="SSF50800">
    <property type="entry name" value="PK beta-barrel domain-like"/>
    <property type="match status" value="1"/>
</dbReference>
<feature type="domain" description="MOSC" evidence="1">
    <location>
        <begin position="128"/>
        <end position="273"/>
    </location>
</feature>
<dbReference type="InterPro" id="IPR011037">
    <property type="entry name" value="Pyrv_Knase-like_insert_dom_sf"/>
</dbReference>
<keyword evidence="3" id="KW-1185">Reference proteome</keyword>
<proteinExistence type="predicted"/>
<dbReference type="Proteomes" id="UP001500621">
    <property type="component" value="Unassembled WGS sequence"/>
</dbReference>
<dbReference type="Pfam" id="PF03473">
    <property type="entry name" value="MOSC"/>
    <property type="match status" value="1"/>
</dbReference>
<sequence length="284" mass="30717">MVRPYAWPVSTMLSEIWRYPVKSMRGHQLTEATVEPWGLAGDRRWMVTDADGSFLTARELPRLLLGVPTPGADNGLRLHADGLGDLVVPAPGADARERTVQIWSSSVRARDAGDDAAAWVAELVGADVRLVWLADPTQRPPNPAFARTDDRVSLADGYPLLVTTEASLEALGGGFSMRRFRPNLVVTGSKAWAEDDWRVVRVGGPGGAVFRAVKGCPRCVMTTRDPDTAEGGREPVTTLARLRRFDGATWFGTNLVPDTPGAVVREGDVVEVLEEVEPGAGPLR</sequence>
<dbReference type="PANTHER" id="PTHR14237">
    <property type="entry name" value="MOLYBDOPTERIN COFACTOR SULFURASE MOSC"/>
    <property type="match status" value="1"/>
</dbReference>
<evidence type="ECO:0000259" key="1">
    <source>
        <dbReference type="PROSITE" id="PS51340"/>
    </source>
</evidence>
<evidence type="ECO:0000313" key="3">
    <source>
        <dbReference type="Proteomes" id="UP001500621"/>
    </source>
</evidence>
<comment type="caution">
    <text evidence="2">The sequence shown here is derived from an EMBL/GenBank/DDBJ whole genome shotgun (WGS) entry which is preliminary data.</text>
</comment>
<dbReference type="InterPro" id="IPR005302">
    <property type="entry name" value="MoCF_Sase_C"/>
</dbReference>
<dbReference type="SUPFAM" id="SSF141673">
    <property type="entry name" value="MOSC N-terminal domain-like"/>
    <property type="match status" value="1"/>
</dbReference>
<dbReference type="Pfam" id="PF03476">
    <property type="entry name" value="MOSC_N"/>
    <property type="match status" value="1"/>
</dbReference>